<accession>A0A286UEU1</accession>
<name>A0A286UEU1_9AGAM</name>
<organism evidence="2 3">
    <name type="scientific">Pyrrhoderma noxium</name>
    <dbReference type="NCBI Taxonomy" id="2282107"/>
    <lineage>
        <taxon>Eukaryota</taxon>
        <taxon>Fungi</taxon>
        <taxon>Dikarya</taxon>
        <taxon>Basidiomycota</taxon>
        <taxon>Agaricomycotina</taxon>
        <taxon>Agaricomycetes</taxon>
        <taxon>Hymenochaetales</taxon>
        <taxon>Hymenochaetaceae</taxon>
        <taxon>Pyrrhoderma</taxon>
    </lineage>
</organism>
<dbReference type="Proteomes" id="UP000217199">
    <property type="component" value="Unassembled WGS sequence"/>
</dbReference>
<evidence type="ECO:0000313" key="2">
    <source>
        <dbReference type="EMBL" id="PAV18123.1"/>
    </source>
</evidence>
<evidence type="ECO:0000256" key="1">
    <source>
        <dbReference type="SAM" id="Phobius"/>
    </source>
</evidence>
<keyword evidence="1" id="KW-0472">Membrane</keyword>
<feature type="transmembrane region" description="Helical" evidence="1">
    <location>
        <begin position="59"/>
        <end position="81"/>
    </location>
</feature>
<gene>
    <name evidence="2" type="ORF">PNOK_0660900</name>
</gene>
<dbReference type="AlphaFoldDB" id="A0A286UEU1"/>
<protein>
    <submittedName>
        <fullName evidence="2">Tetraspanin family</fullName>
    </submittedName>
</protein>
<keyword evidence="1" id="KW-0812">Transmembrane</keyword>
<keyword evidence="1" id="KW-1133">Transmembrane helix</keyword>
<dbReference type="OrthoDB" id="3239304at2759"/>
<feature type="transmembrane region" description="Helical" evidence="1">
    <location>
        <begin position="87"/>
        <end position="113"/>
    </location>
</feature>
<dbReference type="STRING" id="2282107.A0A286UEU1"/>
<evidence type="ECO:0000313" key="3">
    <source>
        <dbReference type="Proteomes" id="UP000217199"/>
    </source>
</evidence>
<sequence length="234" mass="25926">MVYVRSRKFCCCLPVRFGVFVMTLVGAIVGGATAILLWKQIAADDIFSTGTTRDKVISGITAGSYTLLALISVLGFIGTIFKVVGLVALYSTLLFFNLGFSIASGAFNIYLMFKSDYKQRVIQKCIEKLDTDTSYEDDACKVAYDAARIAFIVLFVIITLVLLYGCIIVANYVGQLKEEKSAEEMSNNFKSMKEMPIVLPHPQATPIYNDSEYKPLAAHDYNEYPVKPSSNTHQ</sequence>
<comment type="caution">
    <text evidence="2">The sequence shown here is derived from an EMBL/GenBank/DDBJ whole genome shotgun (WGS) entry which is preliminary data.</text>
</comment>
<keyword evidence="3" id="KW-1185">Reference proteome</keyword>
<dbReference type="InParanoid" id="A0A286UEU1"/>
<proteinExistence type="predicted"/>
<dbReference type="EMBL" id="NBII01000006">
    <property type="protein sequence ID" value="PAV18123.1"/>
    <property type="molecule type" value="Genomic_DNA"/>
</dbReference>
<reference evidence="2 3" key="1">
    <citation type="journal article" date="2017" name="Mol. Ecol.">
        <title>Comparative and population genomic landscape of Phellinus noxius: A hypervariable fungus causing root rot in trees.</title>
        <authorList>
            <person name="Chung C.L."/>
            <person name="Lee T.J."/>
            <person name="Akiba M."/>
            <person name="Lee H.H."/>
            <person name="Kuo T.H."/>
            <person name="Liu D."/>
            <person name="Ke H.M."/>
            <person name="Yokoi T."/>
            <person name="Roa M.B."/>
            <person name="Lu M.J."/>
            <person name="Chang Y.Y."/>
            <person name="Ann P.J."/>
            <person name="Tsai J.N."/>
            <person name="Chen C.Y."/>
            <person name="Tzean S.S."/>
            <person name="Ota Y."/>
            <person name="Hattori T."/>
            <person name="Sahashi N."/>
            <person name="Liou R.F."/>
            <person name="Kikuchi T."/>
            <person name="Tsai I.J."/>
        </authorList>
    </citation>
    <scope>NUCLEOTIDE SEQUENCE [LARGE SCALE GENOMIC DNA]</scope>
    <source>
        <strain evidence="2 3">FFPRI411160</strain>
    </source>
</reference>
<feature type="transmembrane region" description="Helical" evidence="1">
    <location>
        <begin position="15"/>
        <end position="38"/>
    </location>
</feature>
<feature type="transmembrane region" description="Helical" evidence="1">
    <location>
        <begin position="149"/>
        <end position="173"/>
    </location>
</feature>